<organism evidence="1 2">
    <name type="scientific">Streptomyces rubellomurinus (strain ATCC 31215)</name>
    <dbReference type="NCBI Taxonomy" id="359131"/>
    <lineage>
        <taxon>Bacteria</taxon>
        <taxon>Bacillati</taxon>
        <taxon>Actinomycetota</taxon>
        <taxon>Actinomycetes</taxon>
        <taxon>Kitasatosporales</taxon>
        <taxon>Streptomycetaceae</taxon>
        <taxon>Streptomyces</taxon>
    </lineage>
</organism>
<dbReference type="Proteomes" id="UP000033699">
    <property type="component" value="Unassembled WGS sequence"/>
</dbReference>
<gene>
    <name evidence="1" type="ORF">VM95_01455</name>
</gene>
<dbReference type="InterPro" id="IPR011990">
    <property type="entry name" value="TPR-like_helical_dom_sf"/>
</dbReference>
<dbReference type="EMBL" id="JZKH01000002">
    <property type="protein sequence ID" value="KJS63569.1"/>
    <property type="molecule type" value="Genomic_DNA"/>
</dbReference>
<reference evidence="1 2" key="1">
    <citation type="submission" date="2015-02" db="EMBL/GenBank/DDBJ databases">
        <authorList>
            <person name="Ju K.-S."/>
            <person name="Doroghazi J.R."/>
            <person name="Metcalf W."/>
        </authorList>
    </citation>
    <scope>NUCLEOTIDE SEQUENCE [LARGE SCALE GENOMIC DNA]</scope>
    <source>
        <strain evidence="1 2">ATCC 31215</strain>
    </source>
</reference>
<protein>
    <recommendedName>
        <fullName evidence="3">DUF4034 domain-containing protein</fullName>
    </recommendedName>
</protein>
<evidence type="ECO:0000313" key="1">
    <source>
        <dbReference type="EMBL" id="KJS63569.1"/>
    </source>
</evidence>
<proteinExistence type="predicted"/>
<evidence type="ECO:0008006" key="3">
    <source>
        <dbReference type="Google" id="ProtNLM"/>
    </source>
</evidence>
<comment type="caution">
    <text evidence="1">The sequence shown here is derived from an EMBL/GenBank/DDBJ whole genome shotgun (WGS) entry which is preliminary data.</text>
</comment>
<name>A0A0F2TKA2_STRR3</name>
<accession>A0A0F2TKA2</accession>
<dbReference type="AlphaFoldDB" id="A0A0F2TKA2"/>
<sequence length="364" mass="40481">MNVLVILVLGLAVPLAYRYRLGSRLRQFGLTRWVGPRFDPAAYGLPPREQLNAHRAGPPPTHERKEIRALANDARDGDWRAAAAFVEAAGQDWDERWSRHELLQQLAAEDDTWLNAWLGARPGDGTAATVRAQLLLHRAWAVRGADYAHNVPAGRMARFMVQSNAAMDAAQQAAALAPEDPGPWVVMVTAARGLRYDREEFRPLWKELVARAPHHYEGHAQALQYWCAKWAGSDQLMLDFAERAVHKAPAGSPLAAVHLHALRELTRRKGLSALPSSRAAKDLLETVARSLNQVPDDDPDLQGLRHHLAQYLLRARRYDAALEQFRRIGPWCGAKPWTDEGDPVAAFDLARGLAALRSHPAARS</sequence>
<dbReference type="Gene3D" id="1.25.40.10">
    <property type="entry name" value="Tetratricopeptide repeat domain"/>
    <property type="match status" value="1"/>
</dbReference>
<dbReference type="RefSeq" id="WP_052707082.1">
    <property type="nucleotide sequence ID" value="NZ_JZKH01000002.1"/>
</dbReference>
<keyword evidence="2" id="KW-1185">Reference proteome</keyword>
<evidence type="ECO:0000313" key="2">
    <source>
        <dbReference type="Proteomes" id="UP000033699"/>
    </source>
</evidence>
<dbReference type="PATRIC" id="fig|359131.3.peg.316"/>